<feature type="transmembrane region" description="Helical" evidence="1">
    <location>
        <begin position="31"/>
        <end position="48"/>
    </location>
</feature>
<gene>
    <name evidence="2" type="ORF">UFOPK2171_00840</name>
</gene>
<dbReference type="Pfam" id="PF14012">
    <property type="entry name" value="DUF4229"/>
    <property type="match status" value="1"/>
</dbReference>
<protein>
    <submittedName>
        <fullName evidence="2">Unannotated protein</fullName>
    </submittedName>
</protein>
<evidence type="ECO:0000313" key="2">
    <source>
        <dbReference type="EMBL" id="CAB4654816.1"/>
    </source>
</evidence>
<keyword evidence="1" id="KW-1133">Transmembrane helix</keyword>
<dbReference type="AlphaFoldDB" id="A0A6J6KZM8"/>
<proteinExistence type="predicted"/>
<accession>A0A6J6KZM8</accession>
<sequence>MNPFISYTLARVGLLAVTLGIGYLFGLRGPLLIILGFLGSGLLSLVLLNSQRSQLGGRISGYFTGINQKLDANTRKEDFDE</sequence>
<keyword evidence="1" id="KW-0812">Transmembrane</keyword>
<dbReference type="InterPro" id="IPR025323">
    <property type="entry name" value="DUF4229"/>
</dbReference>
<evidence type="ECO:0000256" key="1">
    <source>
        <dbReference type="SAM" id="Phobius"/>
    </source>
</evidence>
<organism evidence="2">
    <name type="scientific">freshwater metagenome</name>
    <dbReference type="NCBI Taxonomy" id="449393"/>
    <lineage>
        <taxon>unclassified sequences</taxon>
        <taxon>metagenomes</taxon>
        <taxon>ecological metagenomes</taxon>
    </lineage>
</organism>
<reference evidence="2" key="1">
    <citation type="submission" date="2020-05" db="EMBL/GenBank/DDBJ databases">
        <authorList>
            <person name="Chiriac C."/>
            <person name="Salcher M."/>
            <person name="Ghai R."/>
            <person name="Kavagutti S V."/>
        </authorList>
    </citation>
    <scope>NUCLEOTIDE SEQUENCE</scope>
</reference>
<keyword evidence="1" id="KW-0472">Membrane</keyword>
<dbReference type="EMBL" id="CAEZWD010000124">
    <property type="protein sequence ID" value="CAB4654816.1"/>
    <property type="molecule type" value="Genomic_DNA"/>
</dbReference>
<feature type="transmembrane region" description="Helical" evidence="1">
    <location>
        <begin position="7"/>
        <end position="25"/>
    </location>
</feature>
<name>A0A6J6KZM8_9ZZZZ</name>